<dbReference type="EMBL" id="VSWD01000005">
    <property type="protein sequence ID" value="KAK3102154.1"/>
    <property type="molecule type" value="Genomic_DNA"/>
</dbReference>
<sequence>MTGKIIRKYTVDKRDQTKLFTFPSRITVNLNSDICVADVLNKDKSSRVVAVTLDSKIRFTYNGQPGLGQRFYVGDIASDSVGRIILTDFFNSAVHVLSADGVYQQLLLTSDDGLSGPLTITLYTDRLWVGNGRGVIKNYKLNCP</sequence>
<reference evidence="1" key="1">
    <citation type="submission" date="2019-08" db="EMBL/GenBank/DDBJ databases">
        <title>The improved chromosome-level genome for the pearl oyster Pinctada fucata martensii using PacBio sequencing and Hi-C.</title>
        <authorList>
            <person name="Zheng Z."/>
        </authorList>
    </citation>
    <scope>NUCLEOTIDE SEQUENCE</scope>
    <source>
        <strain evidence="1">ZZ-2019</strain>
        <tissue evidence="1">Adductor muscle</tissue>
    </source>
</reference>
<protein>
    <recommendedName>
        <fullName evidence="3">Tripartite motif-containing protein 2</fullName>
    </recommendedName>
</protein>
<dbReference type="Gene3D" id="2.120.10.30">
    <property type="entry name" value="TolB, C-terminal domain"/>
    <property type="match status" value="1"/>
</dbReference>
<dbReference type="AlphaFoldDB" id="A0AA88YBR6"/>
<evidence type="ECO:0000313" key="2">
    <source>
        <dbReference type="Proteomes" id="UP001186944"/>
    </source>
</evidence>
<comment type="caution">
    <text evidence="1">The sequence shown here is derived from an EMBL/GenBank/DDBJ whole genome shotgun (WGS) entry which is preliminary data.</text>
</comment>
<gene>
    <name evidence="1" type="ORF">FSP39_009200</name>
</gene>
<proteinExistence type="predicted"/>
<evidence type="ECO:0000313" key="1">
    <source>
        <dbReference type="EMBL" id="KAK3102154.1"/>
    </source>
</evidence>
<keyword evidence="2" id="KW-1185">Reference proteome</keyword>
<name>A0AA88YBR6_PINIB</name>
<dbReference type="SUPFAM" id="SSF101898">
    <property type="entry name" value="NHL repeat"/>
    <property type="match status" value="1"/>
</dbReference>
<accession>A0AA88YBR6</accession>
<evidence type="ECO:0008006" key="3">
    <source>
        <dbReference type="Google" id="ProtNLM"/>
    </source>
</evidence>
<dbReference type="InterPro" id="IPR011042">
    <property type="entry name" value="6-blade_b-propeller_TolB-like"/>
</dbReference>
<organism evidence="1 2">
    <name type="scientific">Pinctada imbricata</name>
    <name type="common">Atlantic pearl-oyster</name>
    <name type="synonym">Pinctada martensii</name>
    <dbReference type="NCBI Taxonomy" id="66713"/>
    <lineage>
        <taxon>Eukaryota</taxon>
        <taxon>Metazoa</taxon>
        <taxon>Spiralia</taxon>
        <taxon>Lophotrochozoa</taxon>
        <taxon>Mollusca</taxon>
        <taxon>Bivalvia</taxon>
        <taxon>Autobranchia</taxon>
        <taxon>Pteriomorphia</taxon>
        <taxon>Pterioida</taxon>
        <taxon>Pterioidea</taxon>
        <taxon>Pteriidae</taxon>
        <taxon>Pinctada</taxon>
    </lineage>
</organism>
<dbReference type="Proteomes" id="UP001186944">
    <property type="component" value="Unassembled WGS sequence"/>
</dbReference>